<gene>
    <name evidence="6" type="primary">4cl3</name>
    <name evidence="6" type="ORF">FJT64_008633</name>
</gene>
<feature type="region of interest" description="Disordered" evidence="3">
    <location>
        <begin position="404"/>
        <end position="502"/>
    </location>
</feature>
<dbReference type="InterPro" id="IPR020845">
    <property type="entry name" value="AMP-binding_CS"/>
</dbReference>
<evidence type="ECO:0000256" key="3">
    <source>
        <dbReference type="SAM" id="MobiDB-lite"/>
    </source>
</evidence>
<dbReference type="Pfam" id="PF00501">
    <property type="entry name" value="AMP-binding"/>
    <property type="match status" value="1"/>
</dbReference>
<keyword evidence="6" id="KW-0436">Ligase</keyword>
<dbReference type="Gene3D" id="3.40.50.980">
    <property type="match status" value="2"/>
</dbReference>
<feature type="domain" description="AMP-dependent synthetase/ligase" evidence="4">
    <location>
        <begin position="3"/>
        <end position="287"/>
    </location>
</feature>
<dbReference type="InterPro" id="IPR000873">
    <property type="entry name" value="AMP-dep_synth/lig_dom"/>
</dbReference>
<feature type="compositionally biased region" description="Low complexity" evidence="3">
    <location>
        <begin position="415"/>
        <end position="429"/>
    </location>
</feature>
<keyword evidence="2" id="KW-0576">Peroxisome</keyword>
<comment type="caution">
    <text evidence="6">The sequence shown here is derived from an EMBL/GenBank/DDBJ whole genome shotgun (WGS) entry which is preliminary data.</text>
</comment>
<dbReference type="OrthoDB" id="10253869at2759"/>
<evidence type="ECO:0000313" key="7">
    <source>
        <dbReference type="Proteomes" id="UP000440578"/>
    </source>
</evidence>
<feature type="compositionally biased region" description="Basic residues" evidence="3">
    <location>
        <begin position="430"/>
        <end position="499"/>
    </location>
</feature>
<dbReference type="PANTHER" id="PTHR24096:SF422">
    <property type="entry name" value="BCDNA.GH02901"/>
    <property type="match status" value="1"/>
</dbReference>
<dbReference type="SUPFAM" id="SSF56801">
    <property type="entry name" value="Acetyl-CoA synthetase-like"/>
    <property type="match status" value="1"/>
</dbReference>
<dbReference type="AlphaFoldDB" id="A0A6A4VJ32"/>
<dbReference type="Gene3D" id="3.30.300.30">
    <property type="match status" value="1"/>
</dbReference>
<evidence type="ECO:0000313" key="6">
    <source>
        <dbReference type="EMBL" id="KAF0293603.1"/>
    </source>
</evidence>
<dbReference type="PANTHER" id="PTHR24096">
    <property type="entry name" value="LONG-CHAIN-FATTY-ACID--COA LIGASE"/>
    <property type="match status" value="1"/>
</dbReference>
<protein>
    <submittedName>
        <fullName evidence="6">Putative 4-coumarate--CoA ligase 3</fullName>
    </submittedName>
</protein>
<reference evidence="6 7" key="1">
    <citation type="submission" date="2019-07" db="EMBL/GenBank/DDBJ databases">
        <title>Draft genome assembly of a fouling barnacle, Amphibalanus amphitrite (Darwin, 1854): The first reference genome for Thecostraca.</title>
        <authorList>
            <person name="Kim W."/>
        </authorList>
    </citation>
    <scope>NUCLEOTIDE SEQUENCE [LARGE SCALE GENOMIC DNA]</scope>
    <source>
        <strain evidence="6">SNU_AA5</strain>
        <tissue evidence="6">Soma without cirri and trophi</tissue>
    </source>
</reference>
<evidence type="ECO:0000259" key="5">
    <source>
        <dbReference type="Pfam" id="PF13193"/>
    </source>
</evidence>
<sequence>MVRQLEITGCAAVVAHPSLLATVRAAAARVPSVREVICTGPDAPPDGVLAFSELARAGREQTPMVDVDLARHPLLLLFSSGTTGPPKGVTLTNYSVGSNILQTASADFSWETPGEDVYIGVLPIFHLFGMYTSALKGPYLGTSSVLLSHFEPQLFLDAIKKHQPSHLHLVPPLVTFLTNSPDVDTTTLQSVKVVVCAAAPLGKQLQKRFCQKTDGKFNFIEGFGMTETSPVVTFGSRTKRGDYPGTCGVLVHNTEAKMISVEDGRELEQGETGEICVRGPQVMAGYYRNPEATAATIDSDGWLHTGDVGYCNDDGFFFIVDRVKELIKYKGFQVAPASLEDLLRKHAGVADAAVIGVPDEEAGELPRAYVVTSDPAITEQQLADFVNSRVNPFSRLRGGVRIVDAIPKKRHRQDAAPPAAAGRRAGAGRAARRRRPAERPLRRRRPAERPLRRRRRPAERHLRRRRRPAERPLRRRRPAERPLRRRRRPAERPLRRRRRPADQRRLLGNRAVSIDGISTHVVTALAFYFCFDFS</sequence>
<evidence type="ECO:0000256" key="2">
    <source>
        <dbReference type="ARBA" id="ARBA00023140"/>
    </source>
</evidence>
<evidence type="ECO:0000256" key="1">
    <source>
        <dbReference type="ARBA" id="ARBA00004275"/>
    </source>
</evidence>
<dbReference type="EMBL" id="VIIS01001734">
    <property type="protein sequence ID" value="KAF0293603.1"/>
    <property type="molecule type" value="Genomic_DNA"/>
</dbReference>
<name>A0A6A4VJ32_AMPAM</name>
<dbReference type="GO" id="GO:0016405">
    <property type="term" value="F:CoA-ligase activity"/>
    <property type="evidence" value="ECO:0007669"/>
    <property type="project" value="TreeGrafter"/>
</dbReference>
<evidence type="ECO:0000259" key="4">
    <source>
        <dbReference type="Pfam" id="PF00501"/>
    </source>
</evidence>
<keyword evidence="7" id="KW-1185">Reference proteome</keyword>
<dbReference type="Proteomes" id="UP000440578">
    <property type="component" value="Unassembled WGS sequence"/>
</dbReference>
<proteinExistence type="predicted"/>
<feature type="domain" description="AMP-binding enzyme C-terminal" evidence="5">
    <location>
        <begin position="339"/>
        <end position="411"/>
    </location>
</feature>
<dbReference type="Gene3D" id="2.30.38.10">
    <property type="entry name" value="Luciferase, Domain 3"/>
    <property type="match status" value="1"/>
</dbReference>
<dbReference type="PROSITE" id="PS00455">
    <property type="entry name" value="AMP_BINDING"/>
    <property type="match status" value="1"/>
</dbReference>
<dbReference type="InterPro" id="IPR025110">
    <property type="entry name" value="AMP-bd_C"/>
</dbReference>
<dbReference type="GO" id="GO:0005777">
    <property type="term" value="C:peroxisome"/>
    <property type="evidence" value="ECO:0007669"/>
    <property type="project" value="UniProtKB-SubCell"/>
</dbReference>
<accession>A0A6A4VJ32</accession>
<comment type="subcellular location">
    <subcellularLocation>
        <location evidence="1">Peroxisome</location>
    </subcellularLocation>
</comment>
<dbReference type="InterPro" id="IPR045851">
    <property type="entry name" value="AMP-bd_C_sf"/>
</dbReference>
<organism evidence="6 7">
    <name type="scientific">Amphibalanus amphitrite</name>
    <name type="common">Striped barnacle</name>
    <name type="synonym">Balanus amphitrite</name>
    <dbReference type="NCBI Taxonomy" id="1232801"/>
    <lineage>
        <taxon>Eukaryota</taxon>
        <taxon>Metazoa</taxon>
        <taxon>Ecdysozoa</taxon>
        <taxon>Arthropoda</taxon>
        <taxon>Crustacea</taxon>
        <taxon>Multicrustacea</taxon>
        <taxon>Cirripedia</taxon>
        <taxon>Thoracica</taxon>
        <taxon>Thoracicalcarea</taxon>
        <taxon>Balanomorpha</taxon>
        <taxon>Balanoidea</taxon>
        <taxon>Balanidae</taxon>
        <taxon>Amphibalaninae</taxon>
        <taxon>Amphibalanus</taxon>
    </lineage>
</organism>
<dbReference type="Pfam" id="PF13193">
    <property type="entry name" value="AMP-binding_C"/>
    <property type="match status" value="1"/>
</dbReference>